<evidence type="ECO:0000256" key="2">
    <source>
        <dbReference type="ARBA" id="ARBA00022692"/>
    </source>
</evidence>
<name>A0A6G1SP20_9ACAR</name>
<evidence type="ECO:0000259" key="7">
    <source>
        <dbReference type="PROSITE" id="PS51469"/>
    </source>
</evidence>
<evidence type="ECO:0000256" key="1">
    <source>
        <dbReference type="ARBA" id="ARBA00004370"/>
    </source>
</evidence>
<dbReference type="InterPro" id="IPR012919">
    <property type="entry name" value="SUN_dom"/>
</dbReference>
<evidence type="ECO:0000256" key="3">
    <source>
        <dbReference type="ARBA" id="ARBA00022989"/>
    </source>
</evidence>
<reference evidence="8" key="1">
    <citation type="submission" date="2018-10" db="EMBL/GenBank/DDBJ databases">
        <title>Transcriptome assembly of Aceria tosichella (Wheat curl mite) Type 2.</title>
        <authorList>
            <person name="Scully E.D."/>
            <person name="Geib S.M."/>
            <person name="Palmer N.A."/>
            <person name="Gupta A.K."/>
            <person name="Sarath G."/>
            <person name="Tatineni S."/>
        </authorList>
    </citation>
    <scope>NUCLEOTIDE SEQUENCE</scope>
    <source>
        <strain evidence="8">LincolnNE</strain>
    </source>
</reference>
<dbReference type="EMBL" id="GGYP01006872">
    <property type="protein sequence ID" value="MDE51643.1"/>
    <property type="molecule type" value="Transcribed_RNA"/>
</dbReference>
<dbReference type="AlphaFoldDB" id="A0A6G1SP20"/>
<proteinExistence type="predicted"/>
<keyword evidence="4" id="KW-0175">Coiled coil</keyword>
<evidence type="ECO:0000256" key="5">
    <source>
        <dbReference type="ARBA" id="ARBA00023136"/>
    </source>
</evidence>
<dbReference type="InterPro" id="IPR045119">
    <property type="entry name" value="SUN1-5"/>
</dbReference>
<keyword evidence="2 6" id="KW-0812">Transmembrane</keyword>
<dbReference type="GO" id="GO:0034993">
    <property type="term" value="C:meiotic nuclear membrane microtubule tethering complex"/>
    <property type="evidence" value="ECO:0007669"/>
    <property type="project" value="TreeGrafter"/>
</dbReference>
<gene>
    <name evidence="8" type="primary">SUN1</name>
    <name evidence="8" type="ORF">g.13775</name>
</gene>
<keyword evidence="3 6" id="KW-1133">Transmembrane helix</keyword>
<dbReference type="PANTHER" id="PTHR12911:SF8">
    <property type="entry name" value="KLAROID PROTEIN-RELATED"/>
    <property type="match status" value="1"/>
</dbReference>
<organism evidence="8">
    <name type="scientific">Aceria tosichella</name>
    <name type="common">wheat curl mite</name>
    <dbReference type="NCBI Taxonomy" id="561515"/>
    <lineage>
        <taxon>Eukaryota</taxon>
        <taxon>Metazoa</taxon>
        <taxon>Ecdysozoa</taxon>
        <taxon>Arthropoda</taxon>
        <taxon>Chelicerata</taxon>
        <taxon>Arachnida</taxon>
        <taxon>Acari</taxon>
        <taxon>Acariformes</taxon>
        <taxon>Trombidiformes</taxon>
        <taxon>Prostigmata</taxon>
        <taxon>Eupodina</taxon>
        <taxon>Eriophyoidea</taxon>
        <taxon>Eriophyidae</taxon>
        <taxon>Eriophyinae</taxon>
        <taxon>Aceriini</taxon>
        <taxon>Aceria</taxon>
    </lineage>
</organism>
<evidence type="ECO:0000256" key="4">
    <source>
        <dbReference type="ARBA" id="ARBA00023054"/>
    </source>
</evidence>
<dbReference type="PROSITE" id="PS51469">
    <property type="entry name" value="SUN"/>
    <property type="match status" value="1"/>
</dbReference>
<evidence type="ECO:0000313" key="8">
    <source>
        <dbReference type="EMBL" id="MDE51643.1"/>
    </source>
</evidence>
<feature type="domain" description="SUN" evidence="7">
    <location>
        <begin position="91"/>
        <end position="253"/>
    </location>
</feature>
<dbReference type="Gene3D" id="2.60.120.260">
    <property type="entry name" value="Galactose-binding domain-like"/>
    <property type="match status" value="1"/>
</dbReference>
<keyword evidence="5 6" id="KW-0472">Membrane</keyword>
<dbReference type="GO" id="GO:0043495">
    <property type="term" value="F:protein-membrane adaptor activity"/>
    <property type="evidence" value="ECO:0007669"/>
    <property type="project" value="TreeGrafter"/>
</dbReference>
<accession>A0A6G1SP20</accession>
<dbReference type="Pfam" id="PF07738">
    <property type="entry name" value="Sad1_UNC"/>
    <property type="match status" value="1"/>
</dbReference>
<protein>
    <submittedName>
        <fullName evidence="8">SUN domain-containing protein 1</fullName>
    </submittedName>
</protein>
<evidence type="ECO:0000256" key="6">
    <source>
        <dbReference type="SAM" id="Phobius"/>
    </source>
</evidence>
<dbReference type="FunFam" id="2.60.120.260:FF:000009">
    <property type="entry name" value="SUN domain-containing protein 1 isoform X1"/>
    <property type="match status" value="1"/>
</dbReference>
<feature type="transmembrane region" description="Helical" evidence="6">
    <location>
        <begin position="20"/>
        <end position="39"/>
    </location>
</feature>
<sequence>MMLRSECRSTPDLLPTHHYINHSVWLLVVLMLASHYVIYSQYILPMGARIEKLEASHDSCLKEVQRLITDEIDVYDADKTNSTDYALESSGATIVTTRCTKSYLEKNIQYSIDGLLPVFFTSNSPRVVIQPSMTPGECWSFAGSEGVLVVQLSRTIIPTAFTYEHIRKELTPDLHIDSAPRHFRVKSLKDANDREGLLLGEYDYDKDGRPLQQFKVQNPNPVPTRFIELLIQSNHGELQYTCLYRFRVHGNKY</sequence>
<dbReference type="PANTHER" id="PTHR12911">
    <property type="entry name" value="SAD1/UNC-84-LIKE PROTEIN-RELATED"/>
    <property type="match status" value="1"/>
</dbReference>
<comment type="subcellular location">
    <subcellularLocation>
        <location evidence="1">Membrane</location>
    </subcellularLocation>
</comment>